<proteinExistence type="predicted"/>
<evidence type="ECO:0000256" key="1">
    <source>
        <dbReference type="SAM" id="MobiDB-lite"/>
    </source>
</evidence>
<feature type="compositionally biased region" description="Basic and acidic residues" evidence="1">
    <location>
        <begin position="25"/>
        <end position="40"/>
    </location>
</feature>
<dbReference type="AlphaFoldDB" id="A0A7S3PIN5"/>
<feature type="region of interest" description="Disordered" evidence="1">
    <location>
        <begin position="1"/>
        <end position="40"/>
    </location>
</feature>
<gene>
    <name evidence="2" type="ORF">ASTO00021_LOCUS10662</name>
</gene>
<name>A0A7S3PIN5_9STRA</name>
<organism evidence="2">
    <name type="scientific">Aplanochytrium stocchinoi</name>
    <dbReference type="NCBI Taxonomy" id="215587"/>
    <lineage>
        <taxon>Eukaryota</taxon>
        <taxon>Sar</taxon>
        <taxon>Stramenopiles</taxon>
        <taxon>Bigyra</taxon>
        <taxon>Labyrinthulomycetes</taxon>
        <taxon>Thraustochytrida</taxon>
        <taxon>Thraustochytriidae</taxon>
        <taxon>Aplanochytrium</taxon>
    </lineage>
</organism>
<accession>A0A7S3PIN5</accession>
<evidence type="ECO:0000313" key="2">
    <source>
        <dbReference type="EMBL" id="CAE0440528.1"/>
    </source>
</evidence>
<protein>
    <submittedName>
        <fullName evidence="2">Uncharacterized protein</fullName>
    </submittedName>
</protein>
<sequence length="381" mass="42614">MATSTSRSEEADNDNYESASEFGDCEDRGDSGGDDKPHNDLVEIVGNMVRVKAGKQSRRAIVATAPQGDRVDVIYCSLPEGSSQNTNESWRSVLSSFFNKFGLEDCTEEATVSLQDIQPLEMFETKPDALLEDYSITELQKRWVMLAKMGDYDAAISQIGIVFLKLTRQGVGSLACVYNPECKDNGLIPNSFICTVMTEEEFTSEVLLTNDETEMTVKASFVKYIPNSLEDAFKFAKLCNVAAKYALLRTNPYAEFSACCSTIALSLFESMLVVEIRENIWMDGGVASFSVKDIKQLLFDSYMLVTRARILQNKFNAAAAMVRKAVFLDPGNKSARVLVKIIKQRQMKQQRNDKQLARNVAAWVQKAMKSEEIQPSDFDRL</sequence>
<reference evidence="2" key="1">
    <citation type="submission" date="2021-01" db="EMBL/GenBank/DDBJ databases">
        <authorList>
            <person name="Corre E."/>
            <person name="Pelletier E."/>
            <person name="Niang G."/>
            <person name="Scheremetjew M."/>
            <person name="Finn R."/>
            <person name="Kale V."/>
            <person name="Holt S."/>
            <person name="Cochrane G."/>
            <person name="Meng A."/>
            <person name="Brown T."/>
            <person name="Cohen L."/>
        </authorList>
    </citation>
    <scope>NUCLEOTIDE SEQUENCE</scope>
    <source>
        <strain evidence="2">GSBS06</strain>
    </source>
</reference>
<dbReference type="EMBL" id="HBIN01014100">
    <property type="protein sequence ID" value="CAE0440528.1"/>
    <property type="molecule type" value="Transcribed_RNA"/>
</dbReference>